<evidence type="ECO:0000256" key="2">
    <source>
        <dbReference type="ARBA" id="ARBA00023315"/>
    </source>
</evidence>
<sequence length="172" mass="20376">MPRCGINNWKRKILILELHHNDYISENNHITMSMIIREAQEEDIQELEKLFQITRQQTFKHRDLSEFKIGDYVQSTKEDVVWVAVKNGKIAGFISVFIPDFIHNLFVDRLFQNQGIGTQLLQKAEEHLADRIELKIALDNLGACQFYQKHGWQEVSVHRDEPEPYLLYRKLK</sequence>
<keyword evidence="1 4" id="KW-0808">Transferase</keyword>
<reference evidence="4 5" key="1">
    <citation type="submission" date="2015-03" db="EMBL/GenBank/DDBJ databases">
        <title>Caedibacter varicaedens, whole genome shotgun sequence.</title>
        <authorList>
            <person name="Suzuki H."/>
            <person name="Dapper A.L."/>
            <person name="Gibson A.K."/>
            <person name="Jackson C."/>
            <person name="Lee H."/>
            <person name="Pejaver V.R."/>
            <person name="Doak T."/>
            <person name="Lynch M."/>
        </authorList>
    </citation>
    <scope>NUCLEOTIDE SEQUENCE [LARGE SCALE GENOMIC DNA]</scope>
</reference>
<keyword evidence="5" id="KW-1185">Reference proteome</keyword>
<dbReference type="Pfam" id="PF00583">
    <property type="entry name" value="Acetyltransf_1"/>
    <property type="match status" value="1"/>
</dbReference>
<protein>
    <submittedName>
        <fullName evidence="4">Putative acetyltransferase</fullName>
    </submittedName>
</protein>
<feature type="domain" description="N-acetyltransferase" evidence="3">
    <location>
        <begin position="34"/>
        <end position="172"/>
    </location>
</feature>
<dbReference type="Proteomes" id="UP000036771">
    <property type="component" value="Unassembled WGS sequence"/>
</dbReference>
<keyword evidence="2" id="KW-0012">Acyltransferase</keyword>
<evidence type="ECO:0000259" key="3">
    <source>
        <dbReference type="PROSITE" id="PS51186"/>
    </source>
</evidence>
<dbReference type="PANTHER" id="PTHR43800">
    <property type="entry name" value="PEPTIDYL-LYSINE N-ACETYLTRANSFERASE YJAB"/>
    <property type="match status" value="1"/>
</dbReference>
<gene>
    <name evidence="4" type="ORF">Cva_01604</name>
</gene>
<dbReference type="AlphaFoldDB" id="A0A0K8MGB7"/>
<comment type="caution">
    <text evidence="4">The sequence shown here is derived from an EMBL/GenBank/DDBJ whole genome shotgun (WGS) entry which is preliminary data.</text>
</comment>
<name>A0A0K8MGB7_9PROT</name>
<evidence type="ECO:0000313" key="4">
    <source>
        <dbReference type="EMBL" id="GAO98934.1"/>
    </source>
</evidence>
<evidence type="ECO:0000256" key="1">
    <source>
        <dbReference type="ARBA" id="ARBA00022679"/>
    </source>
</evidence>
<dbReference type="SUPFAM" id="SSF55729">
    <property type="entry name" value="Acyl-CoA N-acyltransferases (Nat)"/>
    <property type="match status" value="1"/>
</dbReference>
<organism evidence="4 5">
    <name type="scientific">Caedimonas varicaedens</name>
    <dbReference type="NCBI Taxonomy" id="1629334"/>
    <lineage>
        <taxon>Bacteria</taxon>
        <taxon>Pseudomonadati</taxon>
        <taxon>Pseudomonadota</taxon>
        <taxon>Alphaproteobacteria</taxon>
        <taxon>Holosporales</taxon>
        <taxon>Caedimonadaceae</taxon>
        <taxon>Caedimonas</taxon>
    </lineage>
</organism>
<dbReference type="PANTHER" id="PTHR43800:SF1">
    <property type="entry name" value="PEPTIDYL-LYSINE N-ACETYLTRANSFERASE YJAB"/>
    <property type="match status" value="1"/>
</dbReference>
<dbReference type="OrthoDB" id="9789605at2"/>
<dbReference type="CDD" id="cd04301">
    <property type="entry name" value="NAT_SF"/>
    <property type="match status" value="1"/>
</dbReference>
<dbReference type="PROSITE" id="PS51186">
    <property type="entry name" value="GNAT"/>
    <property type="match status" value="1"/>
</dbReference>
<dbReference type="Gene3D" id="3.40.630.30">
    <property type="match status" value="1"/>
</dbReference>
<dbReference type="EMBL" id="BBVC01000103">
    <property type="protein sequence ID" value="GAO98934.1"/>
    <property type="molecule type" value="Genomic_DNA"/>
</dbReference>
<evidence type="ECO:0000313" key="5">
    <source>
        <dbReference type="Proteomes" id="UP000036771"/>
    </source>
</evidence>
<dbReference type="GO" id="GO:0016747">
    <property type="term" value="F:acyltransferase activity, transferring groups other than amino-acyl groups"/>
    <property type="evidence" value="ECO:0007669"/>
    <property type="project" value="InterPro"/>
</dbReference>
<proteinExistence type="predicted"/>
<dbReference type="InterPro" id="IPR000182">
    <property type="entry name" value="GNAT_dom"/>
</dbReference>
<dbReference type="InterPro" id="IPR016181">
    <property type="entry name" value="Acyl_CoA_acyltransferase"/>
</dbReference>
<accession>A0A0K8MGB7</accession>
<dbReference type="STRING" id="1629334.Cva_01604"/>